<evidence type="ECO:0000256" key="1">
    <source>
        <dbReference type="SAM" id="Phobius"/>
    </source>
</evidence>
<organism evidence="3 4">
    <name type="scientific">Methanospirillum stamsii</name>
    <dbReference type="NCBI Taxonomy" id="1277351"/>
    <lineage>
        <taxon>Archaea</taxon>
        <taxon>Methanobacteriati</taxon>
        <taxon>Methanobacteriota</taxon>
        <taxon>Stenosarchaea group</taxon>
        <taxon>Methanomicrobia</taxon>
        <taxon>Methanomicrobiales</taxon>
        <taxon>Methanospirillaceae</taxon>
        <taxon>Methanospirillum</taxon>
    </lineage>
</organism>
<dbReference type="GO" id="GO:0016020">
    <property type="term" value="C:membrane"/>
    <property type="evidence" value="ECO:0007669"/>
    <property type="project" value="InterPro"/>
</dbReference>
<dbReference type="InterPro" id="IPR000620">
    <property type="entry name" value="EamA_dom"/>
</dbReference>
<feature type="domain" description="EamA" evidence="2">
    <location>
        <begin position="12"/>
        <end position="141"/>
    </location>
</feature>
<dbReference type="RefSeq" id="WP_109939538.1">
    <property type="nucleotide sequence ID" value="NZ_CP176366.1"/>
</dbReference>
<dbReference type="PANTHER" id="PTHR22911">
    <property type="entry name" value="ACYL-MALONYL CONDENSING ENZYME-RELATED"/>
    <property type="match status" value="1"/>
</dbReference>
<dbReference type="EMBL" id="QGMZ01000006">
    <property type="protein sequence ID" value="PWR75961.1"/>
    <property type="molecule type" value="Genomic_DNA"/>
</dbReference>
<evidence type="ECO:0000313" key="3">
    <source>
        <dbReference type="EMBL" id="PWR75961.1"/>
    </source>
</evidence>
<feature type="transmembrane region" description="Helical" evidence="1">
    <location>
        <begin position="219"/>
        <end position="238"/>
    </location>
</feature>
<dbReference type="GeneID" id="97607861"/>
<feature type="transmembrane region" description="Helical" evidence="1">
    <location>
        <begin position="42"/>
        <end position="60"/>
    </location>
</feature>
<feature type="transmembrane region" description="Helical" evidence="1">
    <location>
        <begin position="273"/>
        <end position="291"/>
    </location>
</feature>
<accession>A0A2V2NK20</accession>
<dbReference type="Proteomes" id="UP000245934">
    <property type="component" value="Unassembled WGS sequence"/>
</dbReference>
<feature type="transmembrane region" description="Helical" evidence="1">
    <location>
        <begin position="72"/>
        <end position="92"/>
    </location>
</feature>
<name>A0A2V2NK20_9EURY</name>
<dbReference type="AlphaFoldDB" id="A0A2V2NK20"/>
<dbReference type="SUPFAM" id="SSF103481">
    <property type="entry name" value="Multidrug resistance efflux transporter EmrE"/>
    <property type="match status" value="2"/>
</dbReference>
<keyword evidence="1" id="KW-0472">Membrane</keyword>
<dbReference type="PANTHER" id="PTHR22911:SF79">
    <property type="entry name" value="MOBA-LIKE NTP TRANSFERASE DOMAIN-CONTAINING PROTEIN"/>
    <property type="match status" value="1"/>
</dbReference>
<protein>
    <recommendedName>
        <fullName evidence="2">EamA domain-containing protein</fullName>
    </recommendedName>
</protein>
<dbReference type="InterPro" id="IPR037185">
    <property type="entry name" value="EmrE-like"/>
</dbReference>
<dbReference type="Pfam" id="PF00892">
    <property type="entry name" value="EamA"/>
    <property type="match status" value="1"/>
</dbReference>
<keyword evidence="4" id="KW-1185">Reference proteome</keyword>
<feature type="transmembrane region" description="Helical" evidence="1">
    <location>
        <begin position="12"/>
        <end position="36"/>
    </location>
</feature>
<feature type="transmembrane region" description="Helical" evidence="1">
    <location>
        <begin position="152"/>
        <end position="175"/>
    </location>
</feature>
<feature type="transmembrane region" description="Helical" evidence="1">
    <location>
        <begin position="187"/>
        <end position="207"/>
    </location>
</feature>
<keyword evidence="1" id="KW-0812">Transmembrane</keyword>
<feature type="transmembrane region" description="Helical" evidence="1">
    <location>
        <begin position="127"/>
        <end position="146"/>
    </location>
</feature>
<gene>
    <name evidence="3" type="ORF">DLD82_02570</name>
</gene>
<feature type="transmembrane region" description="Helical" evidence="1">
    <location>
        <begin position="98"/>
        <end position="120"/>
    </location>
</feature>
<keyword evidence="1" id="KW-1133">Transmembrane helix</keyword>
<dbReference type="OrthoDB" id="117337at2157"/>
<reference evidence="3 4" key="1">
    <citation type="submission" date="2018-05" db="EMBL/GenBank/DDBJ databases">
        <title>Draft genome of Methanospirillum stamsii Pt1.</title>
        <authorList>
            <person name="Dueholm M.S."/>
            <person name="Nielsen P.H."/>
            <person name="Bakmann L.F."/>
            <person name="Otzen D.E."/>
        </authorList>
    </citation>
    <scope>NUCLEOTIDE SEQUENCE [LARGE SCALE GENOMIC DNA]</scope>
    <source>
        <strain evidence="3 4">Pt1</strain>
    </source>
</reference>
<proteinExistence type="predicted"/>
<comment type="caution">
    <text evidence="3">The sequence shown here is derived from an EMBL/GenBank/DDBJ whole genome shotgun (WGS) entry which is preliminary data.</text>
</comment>
<evidence type="ECO:0000313" key="4">
    <source>
        <dbReference type="Proteomes" id="UP000245934"/>
    </source>
</evidence>
<evidence type="ECO:0000259" key="2">
    <source>
        <dbReference type="Pfam" id="PF00892"/>
    </source>
</evidence>
<sequence>MKDIFQNPGTTYGQLFVVIGAALISFSPVFVVLSGVSATTSAFYRMALSLPALLLLVILYKAKLWQGRRQFGIALLCSMAYTLDLSCWHQSILLIGPGLATILGNFQVFVLAFYSIIVFHTKVTARIILAIPVSIIGLFLICGHGIEGGTDGFFIGTILALSTAIWYGSYVILLRSLQVTFDLSGKISTLCMISILTTIITGVIVILTGNSFTVPGIDSWMYLTGYAVICQVVAWVLISVGLPFTTPIKVGLILLLQPAGAFIWDILIFRLPFTSVTLAGVFLTLGAIYLGSTSDSSPIPQVRTDE</sequence>